<sequence length="212" mass="21320">MRRTVWILALAAGYVDGLALLYLGGIFASVITGNLVLVGVAAATDPHHLTGAATRAALAVAVYAATVTLARHIPPARCLVAELAALCTLCGGWAIAGHDPHGTTQLPLLALATIATGLQAAALRDTDTPTTYLTGTLTRLAQGRARLAADGPPLIAVPIGAAGAALLLDHIPWLGPLPAVALVAGACVVHAVPPRPPRPPTPAPQPAAAYTP</sequence>
<dbReference type="EMBL" id="BAABAT010000021">
    <property type="protein sequence ID" value="GAA4255693.1"/>
    <property type="molecule type" value="Genomic_DNA"/>
</dbReference>
<keyword evidence="1" id="KW-0812">Transmembrane</keyword>
<name>A0ABP8DGV5_9ACTN</name>
<gene>
    <name evidence="2" type="ORF">GCM10022255_065530</name>
</gene>
<organism evidence="2 3">
    <name type="scientific">Dactylosporangium darangshiense</name>
    <dbReference type="NCBI Taxonomy" id="579108"/>
    <lineage>
        <taxon>Bacteria</taxon>
        <taxon>Bacillati</taxon>
        <taxon>Actinomycetota</taxon>
        <taxon>Actinomycetes</taxon>
        <taxon>Micromonosporales</taxon>
        <taxon>Micromonosporaceae</taxon>
        <taxon>Dactylosporangium</taxon>
    </lineage>
</organism>
<evidence type="ECO:0000256" key="1">
    <source>
        <dbReference type="SAM" id="Phobius"/>
    </source>
</evidence>
<accession>A0ABP8DGV5</accession>
<dbReference type="InterPro" id="IPR010699">
    <property type="entry name" value="DUF1275"/>
</dbReference>
<comment type="caution">
    <text evidence="2">The sequence shown here is derived from an EMBL/GenBank/DDBJ whole genome shotgun (WGS) entry which is preliminary data.</text>
</comment>
<proteinExistence type="predicted"/>
<feature type="transmembrane region" description="Helical" evidence="1">
    <location>
        <begin position="27"/>
        <end position="44"/>
    </location>
</feature>
<dbReference type="Pfam" id="PF06912">
    <property type="entry name" value="DUF1275"/>
    <property type="match status" value="1"/>
</dbReference>
<evidence type="ECO:0000313" key="3">
    <source>
        <dbReference type="Proteomes" id="UP001500620"/>
    </source>
</evidence>
<keyword evidence="1" id="KW-1133">Transmembrane helix</keyword>
<evidence type="ECO:0008006" key="4">
    <source>
        <dbReference type="Google" id="ProtNLM"/>
    </source>
</evidence>
<feature type="transmembrane region" description="Helical" evidence="1">
    <location>
        <begin position="56"/>
        <end position="73"/>
    </location>
</feature>
<reference evidence="3" key="1">
    <citation type="journal article" date="2019" name="Int. J. Syst. Evol. Microbiol.">
        <title>The Global Catalogue of Microorganisms (GCM) 10K type strain sequencing project: providing services to taxonomists for standard genome sequencing and annotation.</title>
        <authorList>
            <consortium name="The Broad Institute Genomics Platform"/>
            <consortium name="The Broad Institute Genome Sequencing Center for Infectious Disease"/>
            <person name="Wu L."/>
            <person name="Ma J."/>
        </authorList>
    </citation>
    <scope>NUCLEOTIDE SEQUENCE [LARGE SCALE GENOMIC DNA]</scope>
    <source>
        <strain evidence="3">JCM 17441</strain>
    </source>
</reference>
<dbReference type="PANTHER" id="PTHR37314:SF4">
    <property type="entry name" value="UPF0700 TRANSMEMBRANE PROTEIN YOAK"/>
    <property type="match status" value="1"/>
</dbReference>
<dbReference type="Proteomes" id="UP001500620">
    <property type="component" value="Unassembled WGS sequence"/>
</dbReference>
<keyword evidence="3" id="KW-1185">Reference proteome</keyword>
<feature type="transmembrane region" description="Helical" evidence="1">
    <location>
        <begin position="79"/>
        <end position="96"/>
    </location>
</feature>
<dbReference type="PANTHER" id="PTHR37314">
    <property type="entry name" value="SLR0142 PROTEIN"/>
    <property type="match status" value="1"/>
</dbReference>
<evidence type="ECO:0000313" key="2">
    <source>
        <dbReference type="EMBL" id="GAA4255693.1"/>
    </source>
</evidence>
<protein>
    <recommendedName>
        <fullName evidence="4">DUF1275 domain-containing protein</fullName>
    </recommendedName>
</protein>
<dbReference type="RefSeq" id="WP_345132680.1">
    <property type="nucleotide sequence ID" value="NZ_BAABAT010000021.1"/>
</dbReference>
<keyword evidence="1" id="KW-0472">Membrane</keyword>